<sequence>MGLCVPVCCLVVSVLVLAVGIAAVMGWLNGWGGGEGVHKLGDALGWDYCDPKYSTCGRPFLSYAAPPPF</sequence>
<keyword evidence="1" id="KW-0472">Membrane</keyword>
<comment type="caution">
    <text evidence="2">The sequence shown here is derived from an EMBL/GenBank/DDBJ whole genome shotgun (WGS) entry which is preliminary data.</text>
</comment>
<proteinExistence type="predicted"/>
<protein>
    <submittedName>
        <fullName evidence="2">Uncharacterized protein</fullName>
    </submittedName>
</protein>
<feature type="transmembrane region" description="Helical" evidence="1">
    <location>
        <begin position="7"/>
        <end position="28"/>
    </location>
</feature>
<organism evidence="2 3">
    <name type="scientific">Hibiscus trionum</name>
    <name type="common">Flower of an hour</name>
    <dbReference type="NCBI Taxonomy" id="183268"/>
    <lineage>
        <taxon>Eukaryota</taxon>
        <taxon>Viridiplantae</taxon>
        <taxon>Streptophyta</taxon>
        <taxon>Embryophyta</taxon>
        <taxon>Tracheophyta</taxon>
        <taxon>Spermatophyta</taxon>
        <taxon>Magnoliopsida</taxon>
        <taxon>eudicotyledons</taxon>
        <taxon>Gunneridae</taxon>
        <taxon>Pentapetalae</taxon>
        <taxon>rosids</taxon>
        <taxon>malvids</taxon>
        <taxon>Malvales</taxon>
        <taxon>Malvaceae</taxon>
        <taxon>Malvoideae</taxon>
        <taxon>Hibiscus</taxon>
    </lineage>
</organism>
<accession>A0A9W7GRQ1</accession>
<keyword evidence="3" id="KW-1185">Reference proteome</keyword>
<gene>
    <name evidence="2" type="ORF">HRI_000054500</name>
</gene>
<reference evidence="2" key="1">
    <citation type="submission" date="2023-05" db="EMBL/GenBank/DDBJ databases">
        <title>Genome and transcriptome analyses reveal genes involved in the formation of fine ridges on petal epidermal cells in Hibiscus trionum.</title>
        <authorList>
            <person name="Koshimizu S."/>
            <person name="Masuda S."/>
            <person name="Ishii T."/>
            <person name="Shirasu K."/>
            <person name="Hoshino A."/>
            <person name="Arita M."/>
        </authorList>
    </citation>
    <scope>NUCLEOTIDE SEQUENCE</scope>
    <source>
        <strain evidence="2">Hamamatsu line</strain>
    </source>
</reference>
<keyword evidence="1" id="KW-1133">Transmembrane helix</keyword>
<evidence type="ECO:0000256" key="1">
    <source>
        <dbReference type="SAM" id="Phobius"/>
    </source>
</evidence>
<dbReference type="Proteomes" id="UP001165190">
    <property type="component" value="Unassembled WGS sequence"/>
</dbReference>
<dbReference type="AlphaFoldDB" id="A0A9W7GRQ1"/>
<evidence type="ECO:0000313" key="3">
    <source>
        <dbReference type="Proteomes" id="UP001165190"/>
    </source>
</evidence>
<keyword evidence="1" id="KW-0812">Transmembrane</keyword>
<dbReference type="OrthoDB" id="1064107at2759"/>
<name>A0A9W7GRQ1_HIBTR</name>
<evidence type="ECO:0000313" key="2">
    <source>
        <dbReference type="EMBL" id="GMI63852.1"/>
    </source>
</evidence>
<dbReference type="EMBL" id="BSYR01000002">
    <property type="protein sequence ID" value="GMI63852.1"/>
    <property type="molecule type" value="Genomic_DNA"/>
</dbReference>